<sequence>AAGPLALQLLGPGTFHQVLPQHLLAQLKTVSQAGLALFMVSLAHKLRHGAARPADRASGPTSGRTSGTTGHPADRPAGRAIGWVAAGSFLLPLAAGLLLAAWILGTGDPALRGTAPAPAFVLLIAVTLSVTAVPVLARILTDRGMEQTAVGRVSFSAAVLLDALSWLALVAAVSLSSGDLGHLVQALAALAAGIIALLLLRLLLGTRAAERQAGRAPLAAA</sequence>
<comment type="subcellular location">
    <subcellularLocation>
        <location evidence="1">Membrane</location>
        <topology evidence="1">Multi-pass membrane protein</topology>
    </subcellularLocation>
</comment>
<dbReference type="InterPro" id="IPR006153">
    <property type="entry name" value="Cation/H_exchanger_TM"/>
</dbReference>
<comment type="caution">
    <text evidence="10">The sequence shown here is derived from an EMBL/GenBank/DDBJ whole genome shotgun (WGS) entry which is preliminary data.</text>
</comment>
<dbReference type="InterPro" id="IPR050794">
    <property type="entry name" value="CPA2_transporter"/>
</dbReference>
<accession>V6KZ22</accession>
<evidence type="ECO:0000256" key="6">
    <source>
        <dbReference type="ARBA" id="ARBA00023136"/>
    </source>
</evidence>
<keyword evidence="3 8" id="KW-0812">Transmembrane</keyword>
<evidence type="ECO:0000256" key="3">
    <source>
        <dbReference type="ARBA" id="ARBA00022692"/>
    </source>
</evidence>
<feature type="transmembrane region" description="Helical" evidence="8">
    <location>
        <begin position="80"/>
        <end position="105"/>
    </location>
</feature>
<protein>
    <recommendedName>
        <fullName evidence="9">Cation/H+ exchanger transmembrane domain-containing protein</fullName>
    </recommendedName>
</protein>
<evidence type="ECO:0000313" key="10">
    <source>
        <dbReference type="EMBL" id="EST34224.1"/>
    </source>
</evidence>
<evidence type="ECO:0000256" key="1">
    <source>
        <dbReference type="ARBA" id="ARBA00004141"/>
    </source>
</evidence>
<dbReference type="GO" id="GO:0015297">
    <property type="term" value="F:antiporter activity"/>
    <property type="evidence" value="ECO:0007669"/>
    <property type="project" value="InterPro"/>
</dbReference>
<dbReference type="EMBL" id="AWQX01000084">
    <property type="protein sequence ID" value="EST34224.1"/>
    <property type="molecule type" value="Genomic_DNA"/>
</dbReference>
<feature type="region of interest" description="Disordered" evidence="7">
    <location>
        <begin position="50"/>
        <end position="75"/>
    </location>
</feature>
<feature type="transmembrane region" description="Helical" evidence="8">
    <location>
        <begin position="117"/>
        <end position="141"/>
    </location>
</feature>
<evidence type="ECO:0000313" key="11">
    <source>
        <dbReference type="Proteomes" id="UP000017984"/>
    </source>
</evidence>
<keyword evidence="6 8" id="KW-0472">Membrane</keyword>
<dbReference type="AlphaFoldDB" id="V6KZ22"/>
<dbReference type="Gene3D" id="1.20.1530.20">
    <property type="match status" value="1"/>
</dbReference>
<feature type="compositionally biased region" description="Low complexity" evidence="7">
    <location>
        <begin position="58"/>
        <end position="70"/>
    </location>
</feature>
<evidence type="ECO:0000256" key="8">
    <source>
        <dbReference type="SAM" id="Phobius"/>
    </source>
</evidence>
<feature type="domain" description="Cation/H+ exchanger transmembrane" evidence="9">
    <location>
        <begin position="77"/>
        <end position="205"/>
    </location>
</feature>
<evidence type="ECO:0000256" key="4">
    <source>
        <dbReference type="ARBA" id="ARBA00022989"/>
    </source>
</evidence>
<keyword evidence="4 8" id="KW-1133">Transmembrane helix</keyword>
<dbReference type="PANTHER" id="PTHR32468">
    <property type="entry name" value="CATION/H + ANTIPORTER"/>
    <property type="match status" value="1"/>
</dbReference>
<feature type="transmembrane region" description="Helical" evidence="8">
    <location>
        <begin position="183"/>
        <end position="204"/>
    </location>
</feature>
<dbReference type="GO" id="GO:1902600">
    <property type="term" value="P:proton transmembrane transport"/>
    <property type="evidence" value="ECO:0007669"/>
    <property type="project" value="InterPro"/>
</dbReference>
<evidence type="ECO:0000259" key="9">
    <source>
        <dbReference type="Pfam" id="PF00999"/>
    </source>
</evidence>
<dbReference type="InterPro" id="IPR038770">
    <property type="entry name" value="Na+/solute_symporter_sf"/>
</dbReference>
<feature type="non-terminal residue" evidence="10">
    <location>
        <position position="1"/>
    </location>
</feature>
<feature type="non-terminal residue" evidence="10">
    <location>
        <position position="221"/>
    </location>
</feature>
<dbReference type="RefSeq" id="WP_023546220.1">
    <property type="nucleotide sequence ID" value="NZ_CM002285.1"/>
</dbReference>
<dbReference type="PANTHER" id="PTHR32468:SF0">
    <property type="entry name" value="K(+)_H(+) ANTIPORTER 1"/>
    <property type="match status" value="1"/>
</dbReference>
<feature type="transmembrane region" description="Helical" evidence="8">
    <location>
        <begin position="153"/>
        <end position="177"/>
    </location>
</feature>
<evidence type="ECO:0000256" key="2">
    <source>
        <dbReference type="ARBA" id="ARBA00022448"/>
    </source>
</evidence>
<keyword evidence="11" id="KW-1185">Reference proteome</keyword>
<organism evidence="10 11">
    <name type="scientific">Streptomyces roseochromogenus subsp. oscitans DS 12.976</name>
    <dbReference type="NCBI Taxonomy" id="1352936"/>
    <lineage>
        <taxon>Bacteria</taxon>
        <taxon>Bacillati</taxon>
        <taxon>Actinomycetota</taxon>
        <taxon>Actinomycetes</taxon>
        <taxon>Kitasatosporales</taxon>
        <taxon>Streptomycetaceae</taxon>
        <taxon>Streptomyces</taxon>
    </lineage>
</organism>
<evidence type="ECO:0000256" key="7">
    <source>
        <dbReference type="SAM" id="MobiDB-lite"/>
    </source>
</evidence>
<dbReference type="Pfam" id="PF00999">
    <property type="entry name" value="Na_H_Exchanger"/>
    <property type="match status" value="1"/>
</dbReference>
<evidence type="ECO:0000256" key="5">
    <source>
        <dbReference type="ARBA" id="ARBA00023065"/>
    </source>
</evidence>
<reference evidence="10 11" key="1">
    <citation type="journal article" date="2014" name="Genome Announc.">
        <title>Draft Genome Sequence of Streptomyces roseochromogenes subsp. oscitans DS 12.976, Producer of the Aminocoumarin Antibiotic Clorobiocin.</title>
        <authorList>
            <person name="Ruckert C."/>
            <person name="Kalinowski J."/>
            <person name="Heide L."/>
            <person name="Apel A.K."/>
        </authorList>
    </citation>
    <scope>NUCLEOTIDE SEQUENCE [LARGE SCALE GENOMIC DNA]</scope>
    <source>
        <strain evidence="10 11">DS 12.976</strain>
    </source>
</reference>
<dbReference type="STRING" id="1352936.M878_11220"/>
<dbReference type="GO" id="GO:0016020">
    <property type="term" value="C:membrane"/>
    <property type="evidence" value="ECO:0007669"/>
    <property type="project" value="UniProtKB-SubCell"/>
</dbReference>
<gene>
    <name evidence="10" type="ORF">M878_11220</name>
</gene>
<dbReference type="Proteomes" id="UP000017984">
    <property type="component" value="Chromosome"/>
</dbReference>
<name>V6KZ22_STRRC</name>
<keyword evidence="5" id="KW-0406">Ion transport</keyword>
<keyword evidence="2" id="KW-0813">Transport</keyword>
<dbReference type="HOGENOM" id="CLU_1253074_0_0_11"/>
<proteinExistence type="predicted"/>